<evidence type="ECO:0000313" key="2">
    <source>
        <dbReference type="EMBL" id="EEN57917.1"/>
    </source>
</evidence>
<dbReference type="eggNOG" id="ENOG502SPFG">
    <property type="taxonomic scope" value="Eukaryota"/>
</dbReference>
<feature type="region of interest" description="Disordered" evidence="1">
    <location>
        <begin position="776"/>
        <end position="817"/>
    </location>
</feature>
<organism>
    <name type="scientific">Branchiostoma floridae</name>
    <name type="common">Florida lancelet</name>
    <name type="synonym">Amphioxus</name>
    <dbReference type="NCBI Taxonomy" id="7739"/>
    <lineage>
        <taxon>Eukaryota</taxon>
        <taxon>Metazoa</taxon>
        <taxon>Chordata</taxon>
        <taxon>Cephalochordata</taxon>
        <taxon>Leptocardii</taxon>
        <taxon>Amphioxiformes</taxon>
        <taxon>Branchiostomatidae</taxon>
        <taxon>Branchiostoma</taxon>
    </lineage>
</organism>
<sequence length="875" mass="98554">MAFSVPDFVRLRDEQLIELPNGNVLLQQGRAVSRYIEGTGPDSVVRTNLVKGRHEIKGKLATVSREEGAAFFSSWTQGDKAFTTRRLDDILTLTAEGDVRQATVKPEQHGQPFYDIQVYRKTLHCSGQGNCRRQCGGLGECTDGCQGPRNKMDKTHKCNFKVHISATLTDVKLGYRRLTVEGEHVPADVDWVPPKARELRPAEEVKDTIRVQRERFGTTAVKVVKSLVADVPCTTEVNSRYVPREKQVRRYIERTDRVHRTGADWEELHKMATGKLKAQGSVLLYQRPSTDSPHYMLVIADKSMLHSASKHGRGVCFMDSKHDTNDYKAPFTVVIAENHLHHAVPVAFQLANVENQDTLGCFLEAVRRNVPCTDPDCSHPYLYEDTSGNGSFARRTPCSGETPWGPACVIDKHGASRLALEGMDMPVLLCWFHIVKALGEAMEKTLGVPEELMETVTLAFKFIGRSEDRDEAWARFELMKTSISSTGMDEIVCERVIQYVEKHWMTDRWLDATIDGTRRGLLGQKWPTTNNKAERLLRSIDDDALDRLVCHNVSTLATKLTGVHPDGSKTTTAGLMQLWALRASDDDDKEHLPETRWSKEARYRQLDGRVLFLLNTVQPTGREGVYYVLLGTDHTADNDMIAGLQERLVPTGVIRRDGCHIANILTGECTCMDYVLRGCGMDRCKHVQAAGLFHDAADREVERGQVAKFLRNRERLQPAERKRAAFLSPDNDEVFAAHCREMGMQPIPAVPEREPQQGGRPTPLHQKRPWRRLTTAYTHQPRIPSRTRKVKGAKPRRPARLTAANRRQLEPPDTDEISCNCGKVSPNAEWWESLPKRGDPVGKSGDWSSTSTVLMIQELGLNVSSFEVLEMKRKT</sequence>
<accession>C3YP26</accession>
<feature type="compositionally biased region" description="Basic residues" evidence="1">
    <location>
        <begin position="785"/>
        <end position="799"/>
    </location>
</feature>
<dbReference type="InParanoid" id="C3YP26"/>
<evidence type="ECO:0008006" key="3">
    <source>
        <dbReference type="Google" id="ProtNLM"/>
    </source>
</evidence>
<protein>
    <recommendedName>
        <fullName evidence="3">SWIM-type domain-containing protein</fullName>
    </recommendedName>
</protein>
<proteinExistence type="predicted"/>
<dbReference type="STRING" id="7739.C3YP26"/>
<reference evidence="2" key="1">
    <citation type="journal article" date="2008" name="Nature">
        <title>The amphioxus genome and the evolution of the chordate karyotype.</title>
        <authorList>
            <consortium name="US DOE Joint Genome Institute (JGI-PGF)"/>
            <person name="Putnam N.H."/>
            <person name="Butts T."/>
            <person name="Ferrier D.E.K."/>
            <person name="Furlong R.F."/>
            <person name="Hellsten U."/>
            <person name="Kawashima T."/>
            <person name="Robinson-Rechavi M."/>
            <person name="Shoguchi E."/>
            <person name="Terry A."/>
            <person name="Yu J.-K."/>
            <person name="Benito-Gutierrez E.L."/>
            <person name="Dubchak I."/>
            <person name="Garcia-Fernandez J."/>
            <person name="Gibson-Brown J.J."/>
            <person name="Grigoriev I.V."/>
            <person name="Horton A.C."/>
            <person name="de Jong P.J."/>
            <person name="Jurka J."/>
            <person name="Kapitonov V.V."/>
            <person name="Kohara Y."/>
            <person name="Kuroki Y."/>
            <person name="Lindquist E."/>
            <person name="Lucas S."/>
            <person name="Osoegawa K."/>
            <person name="Pennacchio L.A."/>
            <person name="Salamov A.A."/>
            <person name="Satou Y."/>
            <person name="Sauka-Spengler T."/>
            <person name="Schmutz J."/>
            <person name="Shin-I T."/>
            <person name="Toyoda A."/>
            <person name="Bronner-Fraser M."/>
            <person name="Fujiyama A."/>
            <person name="Holland L.Z."/>
            <person name="Holland P.W.H."/>
            <person name="Satoh N."/>
            <person name="Rokhsar D.S."/>
        </authorList>
    </citation>
    <scope>NUCLEOTIDE SEQUENCE [LARGE SCALE GENOMIC DNA]</scope>
    <source>
        <strain evidence="2">S238N-H82</strain>
        <tissue evidence="2">Testes</tissue>
    </source>
</reference>
<dbReference type="AlphaFoldDB" id="C3YP26"/>
<evidence type="ECO:0000256" key="1">
    <source>
        <dbReference type="SAM" id="MobiDB-lite"/>
    </source>
</evidence>
<name>C3YP26_BRAFL</name>
<gene>
    <name evidence="2" type="ORF">BRAFLDRAFT_86389</name>
</gene>
<dbReference type="EMBL" id="GG666537">
    <property type="protein sequence ID" value="EEN57917.1"/>
    <property type="molecule type" value="Genomic_DNA"/>
</dbReference>